<feature type="domain" description="RNA polymerase sigma factor 70 region 4 type 2" evidence="7">
    <location>
        <begin position="116"/>
        <end position="164"/>
    </location>
</feature>
<dbReference type="EMBL" id="BOMI01000070">
    <property type="protein sequence ID" value="GID75160.1"/>
    <property type="molecule type" value="Genomic_DNA"/>
</dbReference>
<evidence type="ECO:0000313" key="10">
    <source>
        <dbReference type="Proteomes" id="UP000609879"/>
    </source>
</evidence>
<dbReference type="CDD" id="cd06171">
    <property type="entry name" value="Sigma70_r4"/>
    <property type="match status" value="1"/>
</dbReference>
<evidence type="ECO:0000256" key="1">
    <source>
        <dbReference type="ARBA" id="ARBA00010641"/>
    </source>
</evidence>
<feature type="domain" description="RNA polymerase sigma-70 region 2" evidence="6">
    <location>
        <begin position="8"/>
        <end position="72"/>
    </location>
</feature>
<evidence type="ECO:0000259" key="7">
    <source>
        <dbReference type="Pfam" id="PF08281"/>
    </source>
</evidence>
<comment type="similarity">
    <text evidence="1">Belongs to the sigma-70 factor family. ECF subfamily.</text>
</comment>
<dbReference type="InterPro" id="IPR052704">
    <property type="entry name" value="ECF_Sigma-70_Domain"/>
</dbReference>
<dbReference type="InterPro" id="IPR037401">
    <property type="entry name" value="SnoaL-like"/>
</dbReference>
<evidence type="ECO:0000256" key="3">
    <source>
        <dbReference type="ARBA" id="ARBA00023015"/>
    </source>
</evidence>
<dbReference type="InterPro" id="IPR036388">
    <property type="entry name" value="WH-like_DNA-bd_sf"/>
</dbReference>
<dbReference type="NCBIfam" id="NF006089">
    <property type="entry name" value="PRK08241.1"/>
    <property type="match status" value="1"/>
</dbReference>
<dbReference type="SUPFAM" id="SSF88946">
    <property type="entry name" value="Sigma2 domain of RNA polymerase sigma factors"/>
    <property type="match status" value="1"/>
</dbReference>
<gene>
    <name evidence="9" type="primary">rpoE_11</name>
    <name evidence="9" type="ORF">Ade02nite_38010</name>
</gene>
<dbReference type="Gene3D" id="1.10.1740.10">
    <property type="match status" value="1"/>
</dbReference>
<dbReference type="Pfam" id="PF08281">
    <property type="entry name" value="Sigma70_r4_2"/>
    <property type="match status" value="1"/>
</dbReference>
<keyword evidence="4" id="KW-0731">Sigma factor</keyword>
<dbReference type="InterPro" id="IPR013324">
    <property type="entry name" value="RNA_pol_sigma_r3/r4-like"/>
</dbReference>
<keyword evidence="3" id="KW-0805">Transcription regulation</keyword>
<comment type="caution">
    <text evidence="9">The sequence shown here is derived from an EMBL/GenBank/DDBJ whole genome shotgun (WGS) entry which is preliminary data.</text>
</comment>
<sequence length="284" mass="30866">MDDFGELTRAYERELRLHCYRMLGSLTDAEDATQETLLAAWRGLPGFEGRSSLRTWLYRIATNRCLTTLRSRPPAPVAPFELPEPTGHGEITWLQPFPDALLPEARAETVEAVELAFVAALQRMPPRQAAALILRDVLGFTGAEVAEMLGVTETVVKGLLQRARTGAVRRPAETDTAVSKRFAEAFTTGDVDGVVALLTDDAWLSMPPAPHEYHGRAAVAAFLRTSFAYASERAPALRPARANTQPAFAASLDGAFAGVIVLTVRDGRIAAIARFHDPALAGRF</sequence>
<evidence type="ECO:0000256" key="4">
    <source>
        <dbReference type="ARBA" id="ARBA00023082"/>
    </source>
</evidence>
<proteinExistence type="inferred from homology"/>
<evidence type="ECO:0000256" key="2">
    <source>
        <dbReference type="ARBA" id="ARBA00011344"/>
    </source>
</evidence>
<dbReference type="Proteomes" id="UP000609879">
    <property type="component" value="Unassembled WGS sequence"/>
</dbReference>
<feature type="domain" description="SnoaL-like" evidence="8">
    <location>
        <begin position="180"/>
        <end position="271"/>
    </location>
</feature>
<dbReference type="InterPro" id="IPR014284">
    <property type="entry name" value="RNA_pol_sigma-70_dom"/>
</dbReference>
<dbReference type="InterPro" id="IPR013249">
    <property type="entry name" value="RNA_pol_sigma70_r4_t2"/>
</dbReference>
<dbReference type="RefSeq" id="WP_239168874.1">
    <property type="nucleotide sequence ID" value="NZ_BAAABO010000036.1"/>
</dbReference>
<dbReference type="InterPro" id="IPR007627">
    <property type="entry name" value="RNA_pol_sigma70_r2"/>
</dbReference>
<dbReference type="SUPFAM" id="SSF88659">
    <property type="entry name" value="Sigma3 and sigma4 domains of RNA polymerase sigma factors"/>
    <property type="match status" value="1"/>
</dbReference>
<dbReference type="InterPro" id="IPR032710">
    <property type="entry name" value="NTF2-like_dom_sf"/>
</dbReference>
<evidence type="ECO:0000256" key="5">
    <source>
        <dbReference type="ARBA" id="ARBA00023163"/>
    </source>
</evidence>
<evidence type="ECO:0000313" key="9">
    <source>
        <dbReference type="EMBL" id="GID75160.1"/>
    </source>
</evidence>
<dbReference type="PANTHER" id="PTHR30173:SF36">
    <property type="entry name" value="ECF RNA POLYMERASE SIGMA FACTOR SIGJ"/>
    <property type="match status" value="1"/>
</dbReference>
<organism evidence="9 10">
    <name type="scientific">Paractinoplanes deccanensis</name>
    <dbReference type="NCBI Taxonomy" id="113561"/>
    <lineage>
        <taxon>Bacteria</taxon>
        <taxon>Bacillati</taxon>
        <taxon>Actinomycetota</taxon>
        <taxon>Actinomycetes</taxon>
        <taxon>Micromonosporales</taxon>
        <taxon>Micromonosporaceae</taxon>
        <taxon>Paractinoplanes</taxon>
    </lineage>
</organism>
<reference evidence="9 10" key="1">
    <citation type="submission" date="2021-01" db="EMBL/GenBank/DDBJ databases">
        <title>Whole genome shotgun sequence of Actinoplanes deccanensis NBRC 13994.</title>
        <authorList>
            <person name="Komaki H."/>
            <person name="Tamura T."/>
        </authorList>
    </citation>
    <scope>NUCLEOTIDE SEQUENCE [LARGE SCALE GENOMIC DNA]</scope>
    <source>
        <strain evidence="9 10">NBRC 13994</strain>
    </source>
</reference>
<dbReference type="Pfam" id="PF04542">
    <property type="entry name" value="Sigma70_r2"/>
    <property type="match status" value="1"/>
</dbReference>
<dbReference type="Pfam" id="PF12680">
    <property type="entry name" value="SnoaL_2"/>
    <property type="match status" value="1"/>
</dbReference>
<dbReference type="NCBIfam" id="TIGR02937">
    <property type="entry name" value="sigma70-ECF"/>
    <property type="match status" value="1"/>
</dbReference>
<dbReference type="PANTHER" id="PTHR30173">
    <property type="entry name" value="SIGMA 19 FACTOR"/>
    <property type="match status" value="1"/>
</dbReference>
<evidence type="ECO:0000259" key="8">
    <source>
        <dbReference type="Pfam" id="PF12680"/>
    </source>
</evidence>
<dbReference type="InterPro" id="IPR013325">
    <property type="entry name" value="RNA_pol_sigma_r2"/>
</dbReference>
<evidence type="ECO:0000259" key="6">
    <source>
        <dbReference type="Pfam" id="PF04542"/>
    </source>
</evidence>
<dbReference type="Gene3D" id="3.10.450.50">
    <property type="match status" value="1"/>
</dbReference>
<name>A0ABQ3Y5A9_9ACTN</name>
<keyword evidence="10" id="KW-1185">Reference proteome</keyword>
<accession>A0ABQ3Y5A9</accession>
<dbReference type="Gene3D" id="1.10.10.10">
    <property type="entry name" value="Winged helix-like DNA-binding domain superfamily/Winged helix DNA-binding domain"/>
    <property type="match status" value="1"/>
</dbReference>
<dbReference type="SUPFAM" id="SSF54427">
    <property type="entry name" value="NTF2-like"/>
    <property type="match status" value="1"/>
</dbReference>
<protein>
    <submittedName>
        <fullName evidence="9">RNA polymerase sigma factor</fullName>
    </submittedName>
</protein>
<keyword evidence="5" id="KW-0804">Transcription</keyword>
<comment type="subunit">
    <text evidence="2">Interacts transiently with the RNA polymerase catalytic core formed by RpoA, RpoB, RpoC and RpoZ (2 alpha, 1 beta, 1 beta' and 1 omega subunit) to form the RNA polymerase holoenzyme that can initiate transcription.</text>
</comment>